<organism evidence="1 2">
    <name type="scientific">Lymphocystis disease virus 3</name>
    <dbReference type="NCBI Taxonomy" id="2560566"/>
    <lineage>
        <taxon>Viruses</taxon>
        <taxon>Varidnaviria</taxon>
        <taxon>Bamfordvirae</taxon>
        <taxon>Nucleocytoviricota</taxon>
        <taxon>Megaviricetes</taxon>
        <taxon>Pimascovirales</taxon>
        <taxon>Pimascovirales incertae sedis</taxon>
        <taxon>Iridoviridae</taxon>
        <taxon>Alphairidovirinae</taxon>
        <taxon>Lymphocystivirus</taxon>
        <taxon>Lymphocystivirus sparus1</taxon>
    </lineage>
</organism>
<evidence type="ECO:0000313" key="1">
    <source>
        <dbReference type="EMBL" id="AOC55250.1"/>
    </source>
</evidence>
<dbReference type="Proteomes" id="UP000149121">
    <property type="component" value="Segment"/>
</dbReference>
<gene>
    <name evidence="1" type="ORF">LCDVSa166R</name>
</gene>
<dbReference type="KEGG" id="vg:30902742"/>
<protein>
    <submittedName>
        <fullName evidence="1">Uncharacterized protein</fullName>
    </submittedName>
</protein>
<keyword evidence="2" id="KW-1185">Reference proteome</keyword>
<accession>A0A1B2RW57</accession>
<sequence length="44" mass="4972">MNREQKGIEGRDKTENLWDLRVGLRYKGLYGLAVIHGQTGDLGL</sequence>
<proteinExistence type="predicted"/>
<reference evidence="1 2" key="1">
    <citation type="journal article" date="2016" name="J. Virol.">
        <title>Concurrence of Iridovirus, Polyomavirus, and a Unique Member of a New Group of Fish Papillomaviruses in Lymphocystis Disease-Affected Gilthead Sea Bream.</title>
        <authorList>
            <person name="Lopez-Bueno A."/>
            <person name="Mavian C."/>
            <person name="Labella A.M."/>
            <person name="Castro D."/>
            <person name="Borrego J.J."/>
            <person name="Alcami A."/>
            <person name="Alejo A."/>
        </authorList>
    </citation>
    <scope>NUCLEOTIDE SEQUENCE [LARGE SCALE GENOMIC DNA]</scope>
    <source>
        <strain evidence="1">SA9</strain>
    </source>
</reference>
<dbReference type="EMBL" id="KX643370">
    <property type="protein sequence ID" value="AOC55250.1"/>
    <property type="molecule type" value="Genomic_DNA"/>
</dbReference>
<name>A0A1B2RW57_9VIRU</name>
<evidence type="ECO:0000313" key="2">
    <source>
        <dbReference type="Proteomes" id="UP000149121"/>
    </source>
</evidence>